<name>A0ABQ8J4T0_DERPT</name>
<protein>
    <submittedName>
        <fullName evidence="1">Uncharacterized protein</fullName>
    </submittedName>
</protein>
<reference evidence="1 2" key="2">
    <citation type="journal article" date="2022" name="Mol. Biol. Evol.">
        <title>Comparative Genomics Reveals Insights into the Divergent Evolution of Astigmatic Mites and Household Pest Adaptations.</title>
        <authorList>
            <person name="Xiong Q."/>
            <person name="Wan A.T."/>
            <person name="Liu X."/>
            <person name="Fung C.S."/>
            <person name="Xiao X."/>
            <person name="Malainual N."/>
            <person name="Hou J."/>
            <person name="Wang L."/>
            <person name="Wang M."/>
            <person name="Yang K.Y."/>
            <person name="Cui Y."/>
            <person name="Leung E.L."/>
            <person name="Nong W."/>
            <person name="Shin S.K."/>
            <person name="Au S.W."/>
            <person name="Jeong K.Y."/>
            <person name="Chew F.T."/>
            <person name="Hui J.H."/>
            <person name="Leung T.F."/>
            <person name="Tungtrongchitr A."/>
            <person name="Zhong N."/>
            <person name="Liu Z."/>
            <person name="Tsui S.K."/>
        </authorList>
    </citation>
    <scope>NUCLEOTIDE SEQUENCE [LARGE SCALE GENOMIC DNA]</scope>
    <source>
        <tissue evidence="1">Whole mite body</tissue>
    </source>
</reference>
<gene>
    <name evidence="1" type="ORF">DERP_007510</name>
</gene>
<accession>A0ABQ8J4T0</accession>
<evidence type="ECO:0000313" key="1">
    <source>
        <dbReference type="EMBL" id="KAH9417512.1"/>
    </source>
</evidence>
<dbReference type="Proteomes" id="UP000887458">
    <property type="component" value="Unassembled WGS sequence"/>
</dbReference>
<proteinExistence type="predicted"/>
<keyword evidence="2" id="KW-1185">Reference proteome</keyword>
<comment type="caution">
    <text evidence="1">The sequence shown here is derived from an EMBL/GenBank/DDBJ whole genome shotgun (WGS) entry which is preliminary data.</text>
</comment>
<dbReference type="EMBL" id="NJHN03000077">
    <property type="protein sequence ID" value="KAH9417512.1"/>
    <property type="molecule type" value="Genomic_DNA"/>
</dbReference>
<evidence type="ECO:0000313" key="2">
    <source>
        <dbReference type="Proteomes" id="UP000887458"/>
    </source>
</evidence>
<organism evidence="1 2">
    <name type="scientific">Dermatophagoides pteronyssinus</name>
    <name type="common">European house dust mite</name>
    <dbReference type="NCBI Taxonomy" id="6956"/>
    <lineage>
        <taxon>Eukaryota</taxon>
        <taxon>Metazoa</taxon>
        <taxon>Ecdysozoa</taxon>
        <taxon>Arthropoda</taxon>
        <taxon>Chelicerata</taxon>
        <taxon>Arachnida</taxon>
        <taxon>Acari</taxon>
        <taxon>Acariformes</taxon>
        <taxon>Sarcoptiformes</taxon>
        <taxon>Astigmata</taxon>
        <taxon>Psoroptidia</taxon>
        <taxon>Analgoidea</taxon>
        <taxon>Pyroglyphidae</taxon>
        <taxon>Dermatophagoidinae</taxon>
        <taxon>Dermatophagoides</taxon>
    </lineage>
</organism>
<reference evidence="1 2" key="1">
    <citation type="journal article" date="2018" name="J. Allergy Clin. Immunol.">
        <title>High-quality assembly of Dermatophagoides pteronyssinus genome and transcriptome reveals a wide range of novel allergens.</title>
        <authorList>
            <person name="Liu X.Y."/>
            <person name="Yang K.Y."/>
            <person name="Wang M.Q."/>
            <person name="Kwok J.S."/>
            <person name="Zeng X."/>
            <person name="Yang Z."/>
            <person name="Xiao X.J."/>
            <person name="Lau C.P."/>
            <person name="Li Y."/>
            <person name="Huang Z.M."/>
            <person name="Ba J.G."/>
            <person name="Yim A.K."/>
            <person name="Ouyang C.Y."/>
            <person name="Ngai S.M."/>
            <person name="Chan T.F."/>
            <person name="Leung E.L."/>
            <person name="Liu L."/>
            <person name="Liu Z.G."/>
            <person name="Tsui S.K."/>
        </authorList>
    </citation>
    <scope>NUCLEOTIDE SEQUENCE [LARGE SCALE GENOMIC DNA]</scope>
    <source>
        <strain evidence="1">Derp</strain>
    </source>
</reference>
<sequence>MNVRNKLEQKDEQKHITIENSWQSKCLIVIVVWIVVLDNDNDNNDSTLSTFPIHLHKHHFNMDNINNDPFLMILIHQILTFNHH</sequence>